<accession>A0A2K0W615</accession>
<comment type="caution">
    <text evidence="2">The sequence shown here is derived from an EMBL/GenBank/DDBJ whole genome shotgun (WGS) entry which is preliminary data.</text>
</comment>
<keyword evidence="3" id="KW-1185">Reference proteome</keyword>
<sequence length="160" mass="17619">MLQSKIKQTPQQLPSRLPESLEVTDLQEWRSPIPTQNAFAICPLSQGSNCAPTSRRTQHPESSAPLSIPSPPLSYRPLRRGHGQESLSGCVIKCGRARIQVERPCYGAIQSPFRATFDANRKSLLDRYKSFISMYSSRSSAAAPATQPATSRYLGSAVQE</sequence>
<feature type="region of interest" description="Disordered" evidence="1">
    <location>
        <begin position="50"/>
        <end position="83"/>
    </location>
</feature>
<dbReference type="AlphaFoldDB" id="A0A2K0W615"/>
<evidence type="ECO:0000313" key="3">
    <source>
        <dbReference type="Proteomes" id="UP000236664"/>
    </source>
</evidence>
<organism evidence="2 3">
    <name type="scientific">Gibberella nygamai</name>
    <name type="common">Bean root rot disease fungus</name>
    <name type="synonym">Fusarium nygamai</name>
    <dbReference type="NCBI Taxonomy" id="42673"/>
    <lineage>
        <taxon>Eukaryota</taxon>
        <taxon>Fungi</taxon>
        <taxon>Dikarya</taxon>
        <taxon>Ascomycota</taxon>
        <taxon>Pezizomycotina</taxon>
        <taxon>Sordariomycetes</taxon>
        <taxon>Hypocreomycetidae</taxon>
        <taxon>Hypocreales</taxon>
        <taxon>Nectriaceae</taxon>
        <taxon>Fusarium</taxon>
        <taxon>Fusarium fujikuroi species complex</taxon>
    </lineage>
</organism>
<protein>
    <submittedName>
        <fullName evidence="2">Uncharacterized protein</fullName>
    </submittedName>
</protein>
<proteinExistence type="predicted"/>
<reference evidence="2 3" key="1">
    <citation type="submission" date="2017-06" db="EMBL/GenBank/DDBJ databases">
        <title>Genome of Fusarium nygamai isolate CS10214.</title>
        <authorList>
            <person name="Gardiner D.M."/>
            <person name="Obanor F."/>
            <person name="Kazan K."/>
        </authorList>
    </citation>
    <scope>NUCLEOTIDE SEQUENCE [LARGE SCALE GENOMIC DNA]</scope>
    <source>
        <strain evidence="2 3">CS10214</strain>
    </source>
</reference>
<evidence type="ECO:0000256" key="1">
    <source>
        <dbReference type="SAM" id="MobiDB-lite"/>
    </source>
</evidence>
<dbReference type="EMBL" id="MTQA01000123">
    <property type="protein sequence ID" value="PNP77713.1"/>
    <property type="molecule type" value="Genomic_DNA"/>
</dbReference>
<name>A0A2K0W615_GIBNY</name>
<dbReference type="Proteomes" id="UP000236664">
    <property type="component" value="Unassembled WGS sequence"/>
</dbReference>
<gene>
    <name evidence="2" type="ORF">FNYG_08794</name>
</gene>
<evidence type="ECO:0000313" key="2">
    <source>
        <dbReference type="EMBL" id="PNP77713.1"/>
    </source>
</evidence>